<dbReference type="InterPro" id="IPR036097">
    <property type="entry name" value="HisK_dim/P_sf"/>
</dbReference>
<keyword evidence="7" id="KW-0067">ATP-binding</keyword>
<dbReference type="SMART" id="SM00388">
    <property type="entry name" value="HisKA"/>
    <property type="match status" value="1"/>
</dbReference>
<evidence type="ECO:0000313" key="10">
    <source>
        <dbReference type="EMBL" id="MEZ7513800.1"/>
    </source>
</evidence>
<keyword evidence="6 10" id="KW-0418">Kinase</keyword>
<evidence type="ECO:0000256" key="1">
    <source>
        <dbReference type="ARBA" id="ARBA00000085"/>
    </source>
</evidence>
<dbReference type="InterPro" id="IPR003661">
    <property type="entry name" value="HisK_dim/P_dom"/>
</dbReference>
<dbReference type="Pfam" id="PF00512">
    <property type="entry name" value="HisKA"/>
    <property type="match status" value="1"/>
</dbReference>
<accession>A0ABV4KAQ6</accession>
<dbReference type="Gene3D" id="1.10.287.130">
    <property type="match status" value="1"/>
</dbReference>
<evidence type="ECO:0000313" key="11">
    <source>
        <dbReference type="Proteomes" id="UP001568894"/>
    </source>
</evidence>
<comment type="caution">
    <text evidence="10">The sequence shown here is derived from an EMBL/GenBank/DDBJ whole genome shotgun (WGS) entry which is preliminary data.</text>
</comment>
<keyword evidence="11" id="KW-1185">Reference proteome</keyword>
<gene>
    <name evidence="10" type="ORF">QO192_00745</name>
</gene>
<dbReference type="PANTHER" id="PTHR42878">
    <property type="entry name" value="TWO-COMPONENT HISTIDINE KINASE"/>
    <property type="match status" value="1"/>
</dbReference>
<name>A0ABV4KAQ6_9FLAO</name>
<evidence type="ECO:0000256" key="3">
    <source>
        <dbReference type="ARBA" id="ARBA00022553"/>
    </source>
</evidence>
<dbReference type="SMART" id="SM00387">
    <property type="entry name" value="HATPase_c"/>
    <property type="match status" value="1"/>
</dbReference>
<dbReference type="InterPro" id="IPR036890">
    <property type="entry name" value="HATPase_C_sf"/>
</dbReference>
<dbReference type="CDD" id="cd00082">
    <property type="entry name" value="HisKA"/>
    <property type="match status" value="1"/>
</dbReference>
<feature type="domain" description="Histidine kinase" evidence="9">
    <location>
        <begin position="25"/>
        <end position="236"/>
    </location>
</feature>
<dbReference type="SUPFAM" id="SSF55874">
    <property type="entry name" value="ATPase domain of HSP90 chaperone/DNA topoisomerase II/histidine kinase"/>
    <property type="match status" value="1"/>
</dbReference>
<evidence type="ECO:0000256" key="8">
    <source>
        <dbReference type="ARBA" id="ARBA00023012"/>
    </source>
</evidence>
<dbReference type="PRINTS" id="PR00344">
    <property type="entry name" value="BCTRLSENSOR"/>
</dbReference>
<evidence type="ECO:0000256" key="7">
    <source>
        <dbReference type="ARBA" id="ARBA00022840"/>
    </source>
</evidence>
<dbReference type="Pfam" id="PF02518">
    <property type="entry name" value="HATPase_c"/>
    <property type="match status" value="1"/>
</dbReference>
<dbReference type="SUPFAM" id="SSF47384">
    <property type="entry name" value="Homodimeric domain of signal transducing histidine kinase"/>
    <property type="match status" value="1"/>
</dbReference>
<dbReference type="PANTHER" id="PTHR42878:SF7">
    <property type="entry name" value="SENSOR HISTIDINE KINASE GLRK"/>
    <property type="match status" value="1"/>
</dbReference>
<dbReference type="InterPro" id="IPR005467">
    <property type="entry name" value="His_kinase_dom"/>
</dbReference>
<evidence type="ECO:0000256" key="6">
    <source>
        <dbReference type="ARBA" id="ARBA00022777"/>
    </source>
</evidence>
<keyword evidence="4" id="KW-0808">Transferase</keyword>
<organism evidence="10 11">
    <name type="scientific">Flavobacterium frigidarium</name>
    <dbReference type="NCBI Taxonomy" id="99286"/>
    <lineage>
        <taxon>Bacteria</taxon>
        <taxon>Pseudomonadati</taxon>
        <taxon>Bacteroidota</taxon>
        <taxon>Flavobacteriia</taxon>
        <taxon>Flavobacteriales</taxon>
        <taxon>Flavobacteriaceae</taxon>
        <taxon>Flavobacterium</taxon>
    </lineage>
</organism>
<evidence type="ECO:0000256" key="2">
    <source>
        <dbReference type="ARBA" id="ARBA00012438"/>
    </source>
</evidence>
<keyword evidence="5" id="KW-0547">Nucleotide-binding</keyword>
<proteinExistence type="predicted"/>
<protein>
    <recommendedName>
        <fullName evidence="2">histidine kinase</fullName>
        <ecNumber evidence="2">2.7.13.3</ecNumber>
    </recommendedName>
</protein>
<dbReference type="EMBL" id="JASMRN010000001">
    <property type="protein sequence ID" value="MEZ7513800.1"/>
    <property type="molecule type" value="Genomic_DNA"/>
</dbReference>
<dbReference type="CDD" id="cd00075">
    <property type="entry name" value="HATPase"/>
    <property type="match status" value="1"/>
</dbReference>
<dbReference type="InterPro" id="IPR003594">
    <property type="entry name" value="HATPase_dom"/>
</dbReference>
<reference evidence="10 11" key="1">
    <citation type="submission" date="2023-05" db="EMBL/GenBank/DDBJ databases">
        <title>Adaptations of aquatic viruses from atmosphere-close ecosystems of the Central Arctic Ocean.</title>
        <authorList>
            <person name="Rahlff J."/>
            <person name="Holmfeldt K."/>
        </authorList>
    </citation>
    <scope>NUCLEOTIDE SEQUENCE [LARGE SCALE GENOMIC DNA]</scope>
    <source>
        <strain evidence="10 11">Arc14</strain>
    </source>
</reference>
<dbReference type="PROSITE" id="PS50109">
    <property type="entry name" value="HIS_KIN"/>
    <property type="match status" value="1"/>
</dbReference>
<dbReference type="RefSeq" id="WP_371567234.1">
    <property type="nucleotide sequence ID" value="NZ_JASMRN010000001.1"/>
</dbReference>
<evidence type="ECO:0000256" key="5">
    <source>
        <dbReference type="ARBA" id="ARBA00022741"/>
    </source>
</evidence>
<dbReference type="GO" id="GO:0016301">
    <property type="term" value="F:kinase activity"/>
    <property type="evidence" value="ECO:0007669"/>
    <property type="project" value="UniProtKB-KW"/>
</dbReference>
<keyword evidence="8" id="KW-0902">Two-component regulatory system</keyword>
<dbReference type="InterPro" id="IPR050351">
    <property type="entry name" value="BphY/WalK/GraS-like"/>
</dbReference>
<dbReference type="InterPro" id="IPR004358">
    <property type="entry name" value="Sig_transdc_His_kin-like_C"/>
</dbReference>
<evidence type="ECO:0000256" key="4">
    <source>
        <dbReference type="ARBA" id="ARBA00022679"/>
    </source>
</evidence>
<comment type="catalytic activity">
    <reaction evidence="1">
        <text>ATP + protein L-histidine = ADP + protein N-phospho-L-histidine.</text>
        <dbReference type="EC" id="2.7.13.3"/>
    </reaction>
</comment>
<keyword evidence="3" id="KW-0597">Phosphoprotein</keyword>
<dbReference type="Proteomes" id="UP001568894">
    <property type="component" value="Unassembled WGS sequence"/>
</dbReference>
<evidence type="ECO:0000259" key="9">
    <source>
        <dbReference type="PROSITE" id="PS50109"/>
    </source>
</evidence>
<dbReference type="EC" id="2.7.13.3" evidence="2"/>
<sequence>MLVSQKKHSQEYEALKKEYEDFIYIVSHDLKSPMRAISNITTWIEEDLEEENTASIPENFKLLKNRVGRLENMMNALLELSRVNKLEEEYTTVNLKQFIEEVANVAVGKSTATVVINYGLSQYAIAIAVNKIQKVLTELIENALRFNTNEKKDIFVTIQETELNYEITVADNGPGILKEIEDKIFNIFYTASSKDHVETTGAGLTISKKIMQTINGDLVFNSNEMTTFKMIWPKINL</sequence>
<dbReference type="Gene3D" id="3.30.565.10">
    <property type="entry name" value="Histidine kinase-like ATPase, C-terminal domain"/>
    <property type="match status" value="1"/>
</dbReference>